<feature type="region of interest" description="Disordered" evidence="4">
    <location>
        <begin position="214"/>
        <end position="233"/>
    </location>
</feature>
<protein>
    <recommendedName>
        <fullName evidence="7">Centromere protein C</fullName>
    </recommendedName>
</protein>
<keyword evidence="6" id="KW-1185">Reference proteome</keyword>
<dbReference type="PANTHER" id="PTHR16684:SF11">
    <property type="entry name" value="CENTROMERE PROTEIN C"/>
    <property type="match status" value="1"/>
</dbReference>
<dbReference type="GO" id="GO:0051315">
    <property type="term" value="P:attachment of mitotic spindle microtubules to kinetochore"/>
    <property type="evidence" value="ECO:0007669"/>
    <property type="project" value="TreeGrafter"/>
</dbReference>
<feature type="region of interest" description="Disordered" evidence="4">
    <location>
        <begin position="513"/>
        <end position="558"/>
    </location>
</feature>
<dbReference type="GO" id="GO:0005634">
    <property type="term" value="C:nucleus"/>
    <property type="evidence" value="ECO:0007669"/>
    <property type="project" value="UniProtKB-SubCell"/>
</dbReference>
<organism evidence="5 6">
    <name type="scientific">Chenopodium quinoa</name>
    <name type="common">Quinoa</name>
    <dbReference type="NCBI Taxonomy" id="63459"/>
    <lineage>
        <taxon>Eukaryota</taxon>
        <taxon>Viridiplantae</taxon>
        <taxon>Streptophyta</taxon>
        <taxon>Embryophyta</taxon>
        <taxon>Tracheophyta</taxon>
        <taxon>Spermatophyta</taxon>
        <taxon>Magnoliopsida</taxon>
        <taxon>eudicotyledons</taxon>
        <taxon>Gunneridae</taxon>
        <taxon>Pentapetalae</taxon>
        <taxon>Caryophyllales</taxon>
        <taxon>Chenopodiaceae</taxon>
        <taxon>Chenopodioideae</taxon>
        <taxon>Atripliceae</taxon>
        <taxon>Chenopodium</taxon>
    </lineage>
</organism>
<evidence type="ECO:0000256" key="4">
    <source>
        <dbReference type="SAM" id="MobiDB-lite"/>
    </source>
</evidence>
<evidence type="ECO:0000256" key="2">
    <source>
        <dbReference type="ARBA" id="ARBA00010291"/>
    </source>
</evidence>
<dbReference type="GO" id="GO:0051455">
    <property type="term" value="P:spindle attachment to meiosis I kinetochore"/>
    <property type="evidence" value="ECO:0007669"/>
    <property type="project" value="TreeGrafter"/>
</dbReference>
<feature type="compositionally biased region" description="Basic and acidic residues" evidence="4">
    <location>
        <begin position="414"/>
        <end position="425"/>
    </location>
</feature>
<accession>A0A803LNA3</accession>
<dbReference type="PANTHER" id="PTHR16684">
    <property type="entry name" value="CENTROMERE PROTEIN C"/>
    <property type="match status" value="1"/>
</dbReference>
<sequence length="647" mass="71567">MGVSSETEGFELVDPLVDKSSLSLFPRSFNSSSLSSSATISNPNFSISDALDAHLKARVLSSPDKLLKQTKTILEEIVLTEKQKVPRERRLALGLKRAKFSAKPIPSQPAATLDFSIDVDKLSDPGEYFAAFERMENAKKEVQRLNGEPLLDLDQNRISSASSRRRPGLLGRSATYANRFRSSISVAEVDETLLPAQETFDNDIRSPAHNDVVPDAKVINNSPSVREPESKSTTISKVSKLDELLSSNYEGLYKDEVENVLRDKLQIKDVDIGKAFFPDWRVQLRESLASSSALQKKDDIVAHLSGKSKAARIGDQVSPAKSRSPLASISLLNRHIARRSPSMDQFSPLHIDLSPTEATDRTSEPDIRVNQAGQSDEVDAREISHEFRRSTAHEEENNAVSGDGTFVSVAKDVDPISEPKEKEDVVGQCDPISNRTDSCESGRSPVHVEKNIAGSDEDRPALTSNDVGPTSEPERHEDEVSLTLELDDLFDKETVRSSKKRLKEKEISEVPSEAVVAEGTAEKGQQAKTKSTQSEASISGEASNKRRKVEGARPGIRKETKELRRTSLYYAGTKLEAGVRRSTRIRMRPLEYWRGERFLYGRVHESLVTVIGVKYASPSKDAEGPEVKVKSFVSDEFKDLVELASLH</sequence>
<comment type="subcellular location">
    <subcellularLocation>
        <location evidence="1">Nucleus</location>
    </subcellularLocation>
</comment>
<dbReference type="GO" id="GO:0051382">
    <property type="term" value="P:kinetochore assembly"/>
    <property type="evidence" value="ECO:0007669"/>
    <property type="project" value="InterPro"/>
</dbReference>
<evidence type="ECO:0000313" key="6">
    <source>
        <dbReference type="Proteomes" id="UP000596660"/>
    </source>
</evidence>
<keyword evidence="3" id="KW-0539">Nucleus</keyword>
<dbReference type="EnsemblPlants" id="AUR62016432-RA">
    <property type="protein sequence ID" value="AUR62016432-RA:cds"/>
    <property type="gene ID" value="AUR62016432"/>
</dbReference>
<name>A0A803LNA3_CHEQI</name>
<feature type="compositionally biased region" description="Basic and acidic residues" evidence="4">
    <location>
        <begin position="358"/>
        <end position="367"/>
    </location>
</feature>
<feature type="region of interest" description="Disordered" evidence="4">
    <location>
        <begin position="355"/>
        <end position="381"/>
    </location>
</feature>
<feature type="compositionally biased region" description="Polar residues" evidence="4">
    <location>
        <begin position="526"/>
        <end position="542"/>
    </location>
</feature>
<feature type="region of interest" description="Disordered" evidence="4">
    <location>
        <begin position="414"/>
        <end position="481"/>
    </location>
</feature>
<dbReference type="GO" id="GO:0000776">
    <property type="term" value="C:kinetochore"/>
    <property type="evidence" value="ECO:0007669"/>
    <property type="project" value="InterPro"/>
</dbReference>
<reference evidence="5" key="2">
    <citation type="submission" date="2021-03" db="UniProtKB">
        <authorList>
            <consortium name="EnsemblPlants"/>
        </authorList>
    </citation>
    <scope>IDENTIFICATION</scope>
</reference>
<dbReference type="OMA" id="TENEPIC"/>
<proteinExistence type="inferred from homology"/>
<dbReference type="GO" id="GO:0019237">
    <property type="term" value="F:centromeric DNA binding"/>
    <property type="evidence" value="ECO:0007669"/>
    <property type="project" value="InterPro"/>
</dbReference>
<feature type="compositionally biased region" description="Polar residues" evidence="4">
    <location>
        <begin position="431"/>
        <end position="441"/>
    </location>
</feature>
<evidence type="ECO:0000313" key="5">
    <source>
        <dbReference type="EnsemblPlants" id="AUR62016432-RA:cds"/>
    </source>
</evidence>
<dbReference type="Gramene" id="AUR62016432-RA">
    <property type="protein sequence ID" value="AUR62016432-RA:cds"/>
    <property type="gene ID" value="AUR62016432"/>
</dbReference>
<comment type="similarity">
    <text evidence="2">Belongs to the CENP-C/MIF2 family.</text>
</comment>
<evidence type="ECO:0008006" key="7">
    <source>
        <dbReference type="Google" id="ProtNLM"/>
    </source>
</evidence>
<dbReference type="InterPro" id="IPR028386">
    <property type="entry name" value="CENP-C/Mif2/cnp3"/>
</dbReference>
<dbReference type="AlphaFoldDB" id="A0A803LNA3"/>
<evidence type="ECO:0000256" key="1">
    <source>
        <dbReference type="ARBA" id="ARBA00004123"/>
    </source>
</evidence>
<reference evidence="5" key="1">
    <citation type="journal article" date="2017" name="Nature">
        <title>The genome of Chenopodium quinoa.</title>
        <authorList>
            <person name="Jarvis D.E."/>
            <person name="Ho Y.S."/>
            <person name="Lightfoot D.J."/>
            <person name="Schmoeckel S.M."/>
            <person name="Li B."/>
            <person name="Borm T.J.A."/>
            <person name="Ohyanagi H."/>
            <person name="Mineta K."/>
            <person name="Michell C.T."/>
            <person name="Saber N."/>
            <person name="Kharbatia N.M."/>
            <person name="Rupper R.R."/>
            <person name="Sharp A.R."/>
            <person name="Dally N."/>
            <person name="Boughton B.A."/>
            <person name="Woo Y.H."/>
            <person name="Gao G."/>
            <person name="Schijlen E.G.W.M."/>
            <person name="Guo X."/>
            <person name="Momin A.A."/>
            <person name="Negrao S."/>
            <person name="Al-Babili S."/>
            <person name="Gehring C."/>
            <person name="Roessner U."/>
            <person name="Jung C."/>
            <person name="Murphy K."/>
            <person name="Arold S.T."/>
            <person name="Gojobori T."/>
            <person name="van der Linden C.G."/>
            <person name="van Loo E.N."/>
            <person name="Jellen E.N."/>
            <person name="Maughan P.J."/>
            <person name="Tester M."/>
        </authorList>
    </citation>
    <scope>NUCLEOTIDE SEQUENCE [LARGE SCALE GENOMIC DNA]</scope>
    <source>
        <strain evidence="5">cv. PI 614886</strain>
    </source>
</reference>
<evidence type="ECO:0000256" key="3">
    <source>
        <dbReference type="ARBA" id="ARBA00023242"/>
    </source>
</evidence>
<dbReference type="Proteomes" id="UP000596660">
    <property type="component" value="Unplaced"/>
</dbReference>
<feature type="compositionally biased region" description="Basic and acidic residues" evidence="4">
    <location>
        <begin position="446"/>
        <end position="460"/>
    </location>
</feature>